<proteinExistence type="predicted"/>
<dbReference type="Proteomes" id="UP000324222">
    <property type="component" value="Unassembled WGS sequence"/>
</dbReference>
<feature type="compositionally biased region" description="Basic and acidic residues" evidence="1">
    <location>
        <begin position="51"/>
        <end position="70"/>
    </location>
</feature>
<reference evidence="2 3" key="1">
    <citation type="submission" date="2019-05" db="EMBL/GenBank/DDBJ databases">
        <title>Another draft genome of Portunus trituberculatus and its Hox gene families provides insights of decapod evolution.</title>
        <authorList>
            <person name="Jeong J.-H."/>
            <person name="Song I."/>
            <person name="Kim S."/>
            <person name="Choi T."/>
            <person name="Kim D."/>
            <person name="Ryu S."/>
            <person name="Kim W."/>
        </authorList>
    </citation>
    <scope>NUCLEOTIDE SEQUENCE [LARGE SCALE GENOMIC DNA]</scope>
    <source>
        <tissue evidence="2">Muscle</tissue>
    </source>
</reference>
<comment type="caution">
    <text evidence="2">The sequence shown here is derived from an EMBL/GenBank/DDBJ whole genome shotgun (WGS) entry which is preliminary data.</text>
</comment>
<organism evidence="2 3">
    <name type="scientific">Portunus trituberculatus</name>
    <name type="common">Swimming crab</name>
    <name type="synonym">Neptunus trituberculatus</name>
    <dbReference type="NCBI Taxonomy" id="210409"/>
    <lineage>
        <taxon>Eukaryota</taxon>
        <taxon>Metazoa</taxon>
        <taxon>Ecdysozoa</taxon>
        <taxon>Arthropoda</taxon>
        <taxon>Crustacea</taxon>
        <taxon>Multicrustacea</taxon>
        <taxon>Malacostraca</taxon>
        <taxon>Eumalacostraca</taxon>
        <taxon>Eucarida</taxon>
        <taxon>Decapoda</taxon>
        <taxon>Pleocyemata</taxon>
        <taxon>Brachyura</taxon>
        <taxon>Eubrachyura</taxon>
        <taxon>Portunoidea</taxon>
        <taxon>Portunidae</taxon>
        <taxon>Portuninae</taxon>
        <taxon>Portunus</taxon>
    </lineage>
</organism>
<accession>A0A5B7CIW4</accession>
<name>A0A5B7CIW4_PORTR</name>
<evidence type="ECO:0000313" key="2">
    <source>
        <dbReference type="EMBL" id="MPC09449.1"/>
    </source>
</evidence>
<gene>
    <name evidence="2" type="ORF">E2C01_002061</name>
</gene>
<feature type="region of interest" description="Disordered" evidence="1">
    <location>
        <begin position="48"/>
        <end position="70"/>
    </location>
</feature>
<sequence length="70" mass="7934">MESVLHCVACQDVPRPSTDPRTLLFVMPSLATTPRRRTDELIPCVSAARRQRGDGPLDQEGWKQQEKKVM</sequence>
<keyword evidence="3" id="KW-1185">Reference proteome</keyword>
<dbReference type="EMBL" id="VSRR010000070">
    <property type="protein sequence ID" value="MPC09449.1"/>
    <property type="molecule type" value="Genomic_DNA"/>
</dbReference>
<dbReference type="AlphaFoldDB" id="A0A5B7CIW4"/>
<evidence type="ECO:0000256" key="1">
    <source>
        <dbReference type="SAM" id="MobiDB-lite"/>
    </source>
</evidence>
<evidence type="ECO:0000313" key="3">
    <source>
        <dbReference type="Proteomes" id="UP000324222"/>
    </source>
</evidence>
<protein>
    <submittedName>
        <fullName evidence="2">Uncharacterized protein</fullName>
    </submittedName>
</protein>